<evidence type="ECO:0000259" key="2">
    <source>
        <dbReference type="Pfam" id="PF00248"/>
    </source>
</evidence>
<dbReference type="InterPro" id="IPR036812">
    <property type="entry name" value="NAD(P)_OxRdtase_dom_sf"/>
</dbReference>
<dbReference type="HOGENOM" id="CLU_023205_2_3_6"/>
<dbReference type="InterPro" id="IPR050523">
    <property type="entry name" value="AKR_Detox_Biosynth"/>
</dbReference>
<dbReference type="SUPFAM" id="SSF51430">
    <property type="entry name" value="NAD(P)-linked oxidoreductase"/>
    <property type="match status" value="1"/>
</dbReference>
<dbReference type="GO" id="GO:0005829">
    <property type="term" value="C:cytosol"/>
    <property type="evidence" value="ECO:0007669"/>
    <property type="project" value="TreeGrafter"/>
</dbReference>
<dbReference type="PRINTS" id="PR00069">
    <property type="entry name" value="ALDKETRDTASE"/>
</dbReference>
<name>Q65SN5_MANSM</name>
<protein>
    <submittedName>
        <fullName evidence="3">Tas protein</fullName>
    </submittedName>
</protein>
<dbReference type="KEGG" id="msu:MS1418"/>
<dbReference type="InterPro" id="IPR020471">
    <property type="entry name" value="AKR"/>
</dbReference>
<evidence type="ECO:0000256" key="1">
    <source>
        <dbReference type="ARBA" id="ARBA00023002"/>
    </source>
</evidence>
<dbReference type="CDD" id="cd19103">
    <property type="entry name" value="AKR_unchar"/>
    <property type="match status" value="1"/>
</dbReference>
<evidence type="ECO:0000313" key="3">
    <source>
        <dbReference type="EMBL" id="AAU38025.1"/>
    </source>
</evidence>
<dbReference type="AlphaFoldDB" id="Q65SN5"/>
<dbReference type="InterPro" id="IPR023210">
    <property type="entry name" value="NADP_OxRdtase_dom"/>
</dbReference>
<dbReference type="EMBL" id="AE016827">
    <property type="protein sequence ID" value="AAU38025.1"/>
    <property type="molecule type" value="Genomic_DNA"/>
</dbReference>
<dbReference type="GO" id="GO:0016491">
    <property type="term" value="F:oxidoreductase activity"/>
    <property type="evidence" value="ECO:0007669"/>
    <property type="project" value="UniProtKB-KW"/>
</dbReference>
<keyword evidence="4" id="KW-1185">Reference proteome</keyword>
<accession>Q65SN5</accession>
<dbReference type="PANTHER" id="PTHR43364">
    <property type="entry name" value="NADH-SPECIFIC METHYLGLYOXAL REDUCTASE-RELATED"/>
    <property type="match status" value="1"/>
</dbReference>
<proteinExistence type="predicted"/>
<dbReference type="eggNOG" id="COG0667">
    <property type="taxonomic scope" value="Bacteria"/>
</dbReference>
<dbReference type="Proteomes" id="UP000000607">
    <property type="component" value="Chromosome"/>
</dbReference>
<dbReference type="PANTHER" id="PTHR43364:SF4">
    <property type="entry name" value="NAD(P)-LINKED OXIDOREDUCTASE SUPERFAMILY PROTEIN"/>
    <property type="match status" value="1"/>
</dbReference>
<gene>
    <name evidence="3" type="primary">tas</name>
    <name evidence="3" type="ordered locus">MS1418</name>
</gene>
<feature type="domain" description="NADP-dependent oxidoreductase" evidence="2">
    <location>
        <begin position="16"/>
        <end position="308"/>
    </location>
</feature>
<dbReference type="Gene3D" id="3.20.20.100">
    <property type="entry name" value="NADP-dependent oxidoreductase domain"/>
    <property type="match status" value="1"/>
</dbReference>
<sequence length="324" mass="35453">MKKHKESTMKNLNLPKIMLGTWSWGAGMYGGDQVFGNSIEAKDVKEVFDLAVKNGLNAFDTATAYGLGASEEILGELMSAYQREELIISTKFTPQLAEMYDNSVQKMFDASAKRFNTDYIDIYWIHNPTDVERWTSGLIPLLKAGKVKAVGISNHNLAQIKRVNEILGAEGYKLDAVQNHFSLLYRASEEAGILDYCKQNGITFFAYMTLEQGALSGKYSPENPMPAGSGRGETYNKVLPQLVKLTDKMREIGEKQGASVAQIAVAYAIAKGTLPILGATKPHHITDAAKAMTIALSADEVTELEELAKATGVDTKGAWEEPMA</sequence>
<organism evidence="3 4">
    <name type="scientific">Mannheimia succiniciproducens (strain KCTC 0769BP / MBEL55E)</name>
    <dbReference type="NCBI Taxonomy" id="221988"/>
    <lineage>
        <taxon>Bacteria</taxon>
        <taxon>Pseudomonadati</taxon>
        <taxon>Pseudomonadota</taxon>
        <taxon>Gammaproteobacteria</taxon>
        <taxon>Pasteurellales</taxon>
        <taxon>Pasteurellaceae</taxon>
        <taxon>Basfia</taxon>
    </lineage>
</organism>
<dbReference type="STRING" id="221988.MS1418"/>
<keyword evidence="1" id="KW-0560">Oxidoreductase</keyword>
<evidence type="ECO:0000313" key="4">
    <source>
        <dbReference type="Proteomes" id="UP000000607"/>
    </source>
</evidence>
<dbReference type="Pfam" id="PF00248">
    <property type="entry name" value="Aldo_ket_red"/>
    <property type="match status" value="1"/>
</dbReference>
<reference evidence="3 4" key="1">
    <citation type="journal article" date="2004" name="Nat. Biotechnol.">
        <title>The genome sequence of the capnophilic rumen bacterium Mannheimia succiniciproducens.</title>
        <authorList>
            <person name="Hong S.H."/>
            <person name="Kim J.S."/>
            <person name="Lee S.Y."/>
            <person name="In Y.H."/>
            <person name="Choi S.S."/>
            <person name="Rih J.-K."/>
            <person name="Kim C.H."/>
            <person name="Jeong H."/>
            <person name="Hur C.G."/>
            <person name="Kim J.J."/>
        </authorList>
    </citation>
    <scope>NUCLEOTIDE SEQUENCE [LARGE SCALE GENOMIC DNA]</scope>
    <source>
        <strain evidence="4">KCTC 0769BP / MBEL55E</strain>
    </source>
</reference>